<keyword evidence="3" id="KW-1185">Reference proteome</keyword>
<keyword evidence="1" id="KW-0812">Transmembrane</keyword>
<protein>
    <submittedName>
        <fullName evidence="2">DUF3592 domain-containing protein</fullName>
    </submittedName>
</protein>
<name>A0A8T9Q177_9BACT</name>
<proteinExistence type="predicted"/>
<dbReference type="RefSeq" id="WP_244674913.1">
    <property type="nucleotide sequence ID" value="NZ_CP095046.1"/>
</dbReference>
<organism evidence="2 3">
    <name type="scientific">Hymenobacter cellulosilyticus</name>
    <dbReference type="NCBI Taxonomy" id="2932248"/>
    <lineage>
        <taxon>Bacteria</taxon>
        <taxon>Pseudomonadati</taxon>
        <taxon>Bacteroidota</taxon>
        <taxon>Cytophagia</taxon>
        <taxon>Cytophagales</taxon>
        <taxon>Hymenobacteraceae</taxon>
        <taxon>Hymenobacter</taxon>
    </lineage>
</organism>
<accession>A0A8T9Q177</accession>
<dbReference type="AlphaFoldDB" id="A0A8T9Q177"/>
<keyword evidence="1" id="KW-0472">Membrane</keyword>
<evidence type="ECO:0000256" key="1">
    <source>
        <dbReference type="SAM" id="Phobius"/>
    </source>
</evidence>
<dbReference type="EMBL" id="CP095046">
    <property type="protein sequence ID" value="UOQ71506.1"/>
    <property type="molecule type" value="Genomic_DNA"/>
</dbReference>
<evidence type="ECO:0000313" key="2">
    <source>
        <dbReference type="EMBL" id="UOQ71506.1"/>
    </source>
</evidence>
<keyword evidence="1" id="KW-1133">Transmembrane helix</keyword>
<evidence type="ECO:0000313" key="3">
    <source>
        <dbReference type="Proteomes" id="UP000831796"/>
    </source>
</evidence>
<dbReference type="KEGG" id="hcu:MUN79_23275"/>
<dbReference type="Proteomes" id="UP000831796">
    <property type="component" value="Chromosome"/>
</dbReference>
<feature type="transmembrane region" description="Helical" evidence="1">
    <location>
        <begin position="6"/>
        <end position="22"/>
    </location>
</feature>
<feature type="transmembrane region" description="Helical" evidence="1">
    <location>
        <begin position="106"/>
        <end position="126"/>
    </location>
</feature>
<gene>
    <name evidence="2" type="ORF">MUN79_23275</name>
</gene>
<sequence length="203" mass="22282">MSLSLVSVGAMGMGALMLYDALRNQRHRLRMRRIGRPATATIVERHWDEKHEYTYSLVRFYSPTHGWITARPSQAHDVHHASIGAQVPILYHPTQPHQVIIGSQSLASGTVALVLIGLGIIVYGLWLTFSDIGPRQPTAEDDVTPAWQSAPAVPCARKGEAGTLARLAAHSNARLPRSLPHHKKKPRPYRPGLLLASLQSSCA</sequence>
<reference evidence="2" key="1">
    <citation type="submission" date="2022-04" db="EMBL/GenBank/DDBJ databases">
        <title>Hymenobacter sp. isolated from the air.</title>
        <authorList>
            <person name="Won M."/>
            <person name="Lee C.-M."/>
            <person name="Woen H.-Y."/>
            <person name="Kwon S.-W."/>
        </authorList>
    </citation>
    <scope>NUCLEOTIDE SEQUENCE</scope>
    <source>
        <strain evidence="2">5116S-3</strain>
    </source>
</reference>